<keyword evidence="6" id="KW-0472">Membrane</keyword>
<dbReference type="GO" id="GO:0022857">
    <property type="term" value="F:transmembrane transporter activity"/>
    <property type="evidence" value="ECO:0007669"/>
    <property type="project" value="InterPro"/>
</dbReference>
<evidence type="ECO:0000313" key="9">
    <source>
        <dbReference type="EMBL" id="OQB75455.1"/>
    </source>
</evidence>
<feature type="region of interest" description="Disordered" evidence="5">
    <location>
        <begin position="348"/>
        <end position="385"/>
    </location>
</feature>
<evidence type="ECO:0000259" key="7">
    <source>
        <dbReference type="Pfam" id="PF25917"/>
    </source>
</evidence>
<dbReference type="GO" id="GO:0030313">
    <property type="term" value="C:cell envelope"/>
    <property type="evidence" value="ECO:0007669"/>
    <property type="project" value="UniProtKB-SubCell"/>
</dbReference>
<accession>A0A1V6CEX3</accession>
<dbReference type="InterPro" id="IPR058625">
    <property type="entry name" value="MdtA-like_BSH"/>
</dbReference>
<protein>
    <submittedName>
        <fullName evidence="9">Macrolide export protein MacA</fullName>
    </submittedName>
</protein>
<comment type="similarity">
    <text evidence="2">Belongs to the membrane fusion protein (MFP) (TC 8.A.1) family.</text>
</comment>
<sequence length="429" mass="46168">MQAENHPESDIEKVLGMDELTRGTRVKRWISIMLVVIVLIIVTAVIVRKNSTDKSNGQQFKTQEVTRGNLEVTVTATGTLQPTKTVQVGSELSGIIESVSVDYNDSVKTGQILAKIDTSKLEAQVTQTKAALESAEAKVKQAQATVTETRSKLEQLQTAQKLSGNKIPSQAEIDAAKASFERAKADEASARASVSQARATLQANETDLSKAIIRAPINGIILSRDVDPGQTVAASFQTPELFVIAQDLTQMELQVDVDEADVGQVKKGQSATFTVDAYPDRTFQAQTTQVRYNSKTVSGVVTYTTVLKVNNPDLALRPGMTATAIITVGKVENAVLVPNSAFRFTPPVQETKKQSSNNGGLMNAIMPHPPRENSSNGQKNENGDRVKKTLYILKDGKPVAVSVKVGMTNGTLTEVLDGEIKPGTPVCCF</sequence>
<comment type="caution">
    <text evidence="9">The sequence shown here is derived from an EMBL/GenBank/DDBJ whole genome shotgun (WGS) entry which is preliminary data.</text>
</comment>
<comment type="subcellular location">
    <subcellularLocation>
        <location evidence="1">Cell envelope</location>
    </subcellularLocation>
</comment>
<dbReference type="Gene3D" id="2.40.50.100">
    <property type="match status" value="1"/>
</dbReference>
<dbReference type="InterPro" id="IPR006143">
    <property type="entry name" value="RND_pump_MFP"/>
</dbReference>
<evidence type="ECO:0000256" key="4">
    <source>
        <dbReference type="SAM" id="Coils"/>
    </source>
</evidence>
<feature type="domain" description="CusB-like beta-barrel" evidence="8">
    <location>
        <begin position="253"/>
        <end position="325"/>
    </location>
</feature>
<dbReference type="Pfam" id="PF25954">
    <property type="entry name" value="Beta-barrel_RND_2"/>
    <property type="match status" value="1"/>
</dbReference>
<evidence type="ECO:0000256" key="3">
    <source>
        <dbReference type="ARBA" id="ARBA00023054"/>
    </source>
</evidence>
<gene>
    <name evidence="9" type="primary">macA_1</name>
    <name evidence="9" type="ORF">BWX89_00034</name>
</gene>
<dbReference type="PANTHER" id="PTHR32347:SF14">
    <property type="entry name" value="EFFLUX SYSTEM COMPONENT YKNX-RELATED"/>
    <property type="match status" value="1"/>
</dbReference>
<dbReference type="Gene3D" id="2.40.30.170">
    <property type="match status" value="1"/>
</dbReference>
<dbReference type="NCBIfam" id="TIGR01730">
    <property type="entry name" value="RND_mfp"/>
    <property type="match status" value="1"/>
</dbReference>
<dbReference type="Gene3D" id="1.10.287.470">
    <property type="entry name" value="Helix hairpin bin"/>
    <property type="match status" value="1"/>
</dbReference>
<dbReference type="EMBL" id="MWDQ01000011">
    <property type="protein sequence ID" value="OQB75455.1"/>
    <property type="molecule type" value="Genomic_DNA"/>
</dbReference>
<feature type="domain" description="Multidrug resistance protein MdtA-like barrel-sandwich hybrid" evidence="7">
    <location>
        <begin position="85"/>
        <end position="240"/>
    </location>
</feature>
<proteinExistence type="inferred from homology"/>
<feature type="coiled-coil region" evidence="4">
    <location>
        <begin position="118"/>
        <end position="159"/>
    </location>
</feature>
<evidence type="ECO:0000256" key="6">
    <source>
        <dbReference type="SAM" id="Phobius"/>
    </source>
</evidence>
<evidence type="ECO:0000259" key="8">
    <source>
        <dbReference type="Pfam" id="PF25954"/>
    </source>
</evidence>
<dbReference type="Pfam" id="PF25917">
    <property type="entry name" value="BSH_RND"/>
    <property type="match status" value="1"/>
</dbReference>
<evidence type="ECO:0000256" key="2">
    <source>
        <dbReference type="ARBA" id="ARBA00009477"/>
    </source>
</evidence>
<evidence type="ECO:0000256" key="1">
    <source>
        <dbReference type="ARBA" id="ARBA00004196"/>
    </source>
</evidence>
<keyword evidence="6" id="KW-1133">Transmembrane helix</keyword>
<organism evidence="9">
    <name type="scientific">candidate division TA06 bacterium ADurb.Bin131</name>
    <dbReference type="NCBI Taxonomy" id="1852827"/>
    <lineage>
        <taxon>Bacteria</taxon>
        <taxon>Bacteria division TA06</taxon>
    </lineage>
</organism>
<keyword evidence="6" id="KW-0812">Transmembrane</keyword>
<dbReference type="AlphaFoldDB" id="A0A1V6CEX3"/>
<dbReference type="InterPro" id="IPR058792">
    <property type="entry name" value="Beta-barrel_RND_2"/>
</dbReference>
<feature type="transmembrane region" description="Helical" evidence="6">
    <location>
        <begin position="29"/>
        <end position="47"/>
    </location>
</feature>
<dbReference type="GO" id="GO:0016020">
    <property type="term" value="C:membrane"/>
    <property type="evidence" value="ECO:0007669"/>
    <property type="project" value="InterPro"/>
</dbReference>
<name>A0A1V6CEX3_UNCT6</name>
<keyword evidence="3 4" id="KW-0175">Coiled coil</keyword>
<dbReference type="Proteomes" id="UP000485562">
    <property type="component" value="Unassembled WGS sequence"/>
</dbReference>
<dbReference type="InterPro" id="IPR050465">
    <property type="entry name" value="UPF0194_transport"/>
</dbReference>
<evidence type="ECO:0000256" key="5">
    <source>
        <dbReference type="SAM" id="MobiDB-lite"/>
    </source>
</evidence>
<reference evidence="9" key="1">
    <citation type="submission" date="2017-02" db="EMBL/GenBank/DDBJ databases">
        <title>Delving into the versatile metabolic prowess of the omnipresent phylum Bacteroidetes.</title>
        <authorList>
            <person name="Nobu M.K."/>
            <person name="Mei R."/>
            <person name="Narihiro T."/>
            <person name="Kuroda K."/>
            <person name="Liu W.-T."/>
        </authorList>
    </citation>
    <scope>NUCLEOTIDE SEQUENCE</scope>
    <source>
        <strain evidence="9">ADurb.Bin131</strain>
    </source>
</reference>
<dbReference type="PANTHER" id="PTHR32347">
    <property type="entry name" value="EFFLUX SYSTEM COMPONENT YKNX-RELATED"/>
    <property type="match status" value="1"/>
</dbReference>
<dbReference type="SUPFAM" id="SSF111369">
    <property type="entry name" value="HlyD-like secretion proteins"/>
    <property type="match status" value="1"/>
</dbReference>